<dbReference type="Gene3D" id="1.10.150.240">
    <property type="entry name" value="Putative phosphatase, domain 2"/>
    <property type="match status" value="1"/>
</dbReference>
<accession>A0A5N6U460</accession>
<dbReference type="SFLD" id="SFLDG01129">
    <property type="entry name" value="C1.5:_HAD__Beta-PGM__Phosphata"/>
    <property type="match status" value="1"/>
</dbReference>
<dbReference type="PRINTS" id="PR00413">
    <property type="entry name" value="HADHALOGNASE"/>
</dbReference>
<dbReference type="PANTHER" id="PTHR43316:SF3">
    <property type="entry name" value="HALOACID DEHALOGENASE, TYPE II (AFU_ORTHOLOGUE AFUA_2G07750)-RELATED"/>
    <property type="match status" value="1"/>
</dbReference>
<keyword evidence="2" id="KW-0732">Signal</keyword>
<dbReference type="Proteomes" id="UP000325780">
    <property type="component" value="Unassembled WGS sequence"/>
</dbReference>
<dbReference type="Gene3D" id="3.40.50.1000">
    <property type="entry name" value="HAD superfamily/HAD-like"/>
    <property type="match status" value="1"/>
</dbReference>
<sequence>MPKAIVFDLLTALLDSWTLWTSATNDPETALTWRKEYLRLTFSCGVYKPYSELVHASARNVGLPSSAADTLLSTWDSIRPWPETRAVLVRLKELGYRVGVVSNCSRELGHRAAGKCGVEFDAVVTAEEAGFYKPAPEAYGAVLREMGVEAEEVVFAAGSNGDVVGAGEVGMDVVWHNRIGLEGLPGRGASIEGRELGVVLEYLGEA</sequence>
<feature type="signal peptide" evidence="2">
    <location>
        <begin position="1"/>
        <end position="23"/>
    </location>
</feature>
<name>A0A5N6U460_ASPAV</name>
<dbReference type="InterPro" id="IPR023198">
    <property type="entry name" value="PGP-like_dom2"/>
</dbReference>
<dbReference type="SUPFAM" id="SSF56784">
    <property type="entry name" value="HAD-like"/>
    <property type="match status" value="1"/>
</dbReference>
<dbReference type="AlphaFoldDB" id="A0A5N6U460"/>
<feature type="chain" id="PRO_5024988828" evidence="2">
    <location>
        <begin position="24"/>
        <end position="206"/>
    </location>
</feature>
<gene>
    <name evidence="3" type="ORF">BDV25DRAFT_137272</name>
</gene>
<dbReference type="OrthoDB" id="20198at2759"/>
<organism evidence="3 4">
    <name type="scientific">Aspergillus avenaceus</name>
    <dbReference type="NCBI Taxonomy" id="36643"/>
    <lineage>
        <taxon>Eukaryota</taxon>
        <taxon>Fungi</taxon>
        <taxon>Dikarya</taxon>
        <taxon>Ascomycota</taxon>
        <taxon>Pezizomycotina</taxon>
        <taxon>Eurotiomycetes</taxon>
        <taxon>Eurotiomycetidae</taxon>
        <taxon>Eurotiales</taxon>
        <taxon>Aspergillaceae</taxon>
        <taxon>Aspergillus</taxon>
        <taxon>Aspergillus subgen. Circumdati</taxon>
    </lineage>
</organism>
<dbReference type="PANTHER" id="PTHR43316">
    <property type="entry name" value="HYDROLASE, HALOACID DELAHOGENASE-RELATED"/>
    <property type="match status" value="1"/>
</dbReference>
<dbReference type="InterPro" id="IPR006439">
    <property type="entry name" value="HAD-SF_hydro_IA"/>
</dbReference>
<evidence type="ECO:0000313" key="3">
    <source>
        <dbReference type="EMBL" id="KAE8153031.1"/>
    </source>
</evidence>
<evidence type="ECO:0000256" key="2">
    <source>
        <dbReference type="SAM" id="SignalP"/>
    </source>
</evidence>
<dbReference type="GO" id="GO:0016791">
    <property type="term" value="F:phosphatase activity"/>
    <property type="evidence" value="ECO:0007669"/>
    <property type="project" value="UniProtKB-ARBA"/>
</dbReference>
<dbReference type="InterPro" id="IPR036412">
    <property type="entry name" value="HAD-like_sf"/>
</dbReference>
<dbReference type="InterPro" id="IPR023214">
    <property type="entry name" value="HAD_sf"/>
</dbReference>
<dbReference type="EMBL" id="ML742044">
    <property type="protein sequence ID" value="KAE8153031.1"/>
    <property type="molecule type" value="Genomic_DNA"/>
</dbReference>
<dbReference type="SFLD" id="SFLDS00003">
    <property type="entry name" value="Haloacid_Dehalogenase"/>
    <property type="match status" value="1"/>
</dbReference>
<dbReference type="InterPro" id="IPR051540">
    <property type="entry name" value="S-2-haloacid_dehalogenase"/>
</dbReference>
<keyword evidence="4" id="KW-1185">Reference proteome</keyword>
<protein>
    <submittedName>
        <fullName evidence="3">HAD-like domain-containing protein</fullName>
    </submittedName>
</protein>
<proteinExistence type="predicted"/>
<reference evidence="3 4" key="1">
    <citation type="submission" date="2019-04" db="EMBL/GenBank/DDBJ databases">
        <title>Friends and foes A comparative genomics study of 23 Aspergillus species from section Flavi.</title>
        <authorList>
            <consortium name="DOE Joint Genome Institute"/>
            <person name="Kjaerbolling I."/>
            <person name="Vesth T."/>
            <person name="Frisvad J.C."/>
            <person name="Nybo J.L."/>
            <person name="Theobald S."/>
            <person name="Kildgaard S."/>
            <person name="Isbrandt T."/>
            <person name="Kuo A."/>
            <person name="Sato A."/>
            <person name="Lyhne E.K."/>
            <person name="Kogle M.E."/>
            <person name="Wiebenga A."/>
            <person name="Kun R.S."/>
            <person name="Lubbers R.J."/>
            <person name="Makela M.R."/>
            <person name="Barry K."/>
            <person name="Chovatia M."/>
            <person name="Clum A."/>
            <person name="Daum C."/>
            <person name="Haridas S."/>
            <person name="He G."/>
            <person name="LaButti K."/>
            <person name="Lipzen A."/>
            <person name="Mondo S."/>
            <person name="Riley R."/>
            <person name="Salamov A."/>
            <person name="Simmons B.A."/>
            <person name="Magnuson J.K."/>
            <person name="Henrissat B."/>
            <person name="Mortensen U.H."/>
            <person name="Larsen T.O."/>
            <person name="Devries R.P."/>
            <person name="Grigoriev I.V."/>
            <person name="Machida M."/>
            <person name="Baker S.E."/>
            <person name="Andersen M.R."/>
        </authorList>
    </citation>
    <scope>NUCLEOTIDE SEQUENCE [LARGE SCALE GENOMIC DNA]</scope>
    <source>
        <strain evidence="3 4">IBT 18842</strain>
    </source>
</reference>
<dbReference type="Pfam" id="PF00702">
    <property type="entry name" value="Hydrolase"/>
    <property type="match status" value="1"/>
</dbReference>
<keyword evidence="1" id="KW-0378">Hydrolase</keyword>
<evidence type="ECO:0000313" key="4">
    <source>
        <dbReference type="Proteomes" id="UP000325780"/>
    </source>
</evidence>
<dbReference type="NCBIfam" id="TIGR01493">
    <property type="entry name" value="HAD-SF-IA-v2"/>
    <property type="match status" value="1"/>
</dbReference>
<evidence type="ECO:0000256" key="1">
    <source>
        <dbReference type="ARBA" id="ARBA00022801"/>
    </source>
</evidence>